<keyword evidence="2" id="KW-1185">Reference proteome</keyword>
<proteinExistence type="predicted"/>
<evidence type="ECO:0000313" key="2">
    <source>
        <dbReference type="Proteomes" id="UP000059419"/>
    </source>
</evidence>
<gene>
    <name evidence="1" type="ORF">EM595_1242</name>
</gene>
<dbReference type="PATRIC" id="fig|1619313.3.peg.1286"/>
<dbReference type="AlphaFoldDB" id="A0A0U5GJZ8"/>
<dbReference type="EMBL" id="LN907827">
    <property type="protein sequence ID" value="CUU23476.1"/>
    <property type="molecule type" value="Genomic_DNA"/>
</dbReference>
<evidence type="ECO:0000313" key="1">
    <source>
        <dbReference type="EMBL" id="CUU23476.1"/>
    </source>
</evidence>
<reference evidence="2" key="1">
    <citation type="submission" date="2015-11" db="EMBL/GenBank/DDBJ databases">
        <authorList>
            <person name="Blom J."/>
        </authorList>
    </citation>
    <scope>NUCLEOTIDE SEQUENCE [LARGE SCALE GENOMIC DNA]</scope>
</reference>
<name>A0A0U5GJZ8_9GAMM</name>
<accession>A0A0U5GJZ8</accession>
<dbReference type="STRING" id="1619313.EM595_1242"/>
<sequence length="63" mass="7411">MIREMFCANLPRSDAAFIDFIRGNKIIQQCKPEYILSPRIHGIQRHSFFHLSSPFLHLQPVLM</sequence>
<protein>
    <submittedName>
        <fullName evidence="1">Uncharacterized protein</fullName>
    </submittedName>
</protein>
<dbReference type="Proteomes" id="UP000059419">
    <property type="component" value="Chromosome 1"/>
</dbReference>
<dbReference type="KEGG" id="ege:EM595_1242"/>
<organism evidence="1 2">
    <name type="scientific">Duffyella gerundensis</name>
    <dbReference type="NCBI Taxonomy" id="1619313"/>
    <lineage>
        <taxon>Bacteria</taxon>
        <taxon>Pseudomonadati</taxon>
        <taxon>Pseudomonadota</taxon>
        <taxon>Gammaproteobacteria</taxon>
        <taxon>Enterobacterales</taxon>
        <taxon>Erwiniaceae</taxon>
        <taxon>Duffyella</taxon>
    </lineage>
</organism>